<gene>
    <name evidence="1" type="ORF">G9C98_003251</name>
</gene>
<dbReference type="AlphaFoldDB" id="A0A8J5VAH4"/>
<dbReference type="EMBL" id="JAAOIC020000039">
    <property type="protein sequence ID" value="KAG8038944.1"/>
    <property type="molecule type" value="Genomic_DNA"/>
</dbReference>
<keyword evidence="2" id="KW-1185">Reference proteome</keyword>
<protein>
    <submittedName>
        <fullName evidence="1">Uncharacterized protein</fullName>
    </submittedName>
</protein>
<dbReference type="OrthoDB" id="7655568at2759"/>
<sequence length="179" mass="20632">MESLNDILSNLSEFKKNQHVIINEENNLQISDINDHFDGAKNLIDTSENKSERTSDALISIESYEYGIQKISDSHDEIKLPISYIEHNATISFITDTMTFVNYLDMDTNSKLNINQIPPKISTWVQQCTQDLKRDIRNCKFITDNVEVMTNNFNIFENSSVTLLDTSINENLFLESIQE</sequence>
<accession>A0A8J5VAH4</accession>
<organism evidence="1 2">
    <name type="scientific">Cotesia typhae</name>
    <dbReference type="NCBI Taxonomy" id="2053667"/>
    <lineage>
        <taxon>Eukaryota</taxon>
        <taxon>Metazoa</taxon>
        <taxon>Ecdysozoa</taxon>
        <taxon>Arthropoda</taxon>
        <taxon>Hexapoda</taxon>
        <taxon>Insecta</taxon>
        <taxon>Pterygota</taxon>
        <taxon>Neoptera</taxon>
        <taxon>Endopterygota</taxon>
        <taxon>Hymenoptera</taxon>
        <taxon>Apocrita</taxon>
        <taxon>Ichneumonoidea</taxon>
        <taxon>Braconidae</taxon>
        <taxon>Microgastrinae</taxon>
        <taxon>Cotesia</taxon>
    </lineage>
</organism>
<proteinExistence type="predicted"/>
<name>A0A8J5VAH4_9HYME</name>
<comment type="caution">
    <text evidence="1">The sequence shown here is derived from an EMBL/GenBank/DDBJ whole genome shotgun (WGS) entry which is preliminary data.</text>
</comment>
<reference evidence="1" key="2">
    <citation type="submission" date="2021-04" db="EMBL/GenBank/DDBJ databases">
        <title>Genome-wide patterns of bracovirus chromosomal integration into multiple host tissues during parasitism.</title>
        <authorList>
            <person name="Chebbi M.A.C."/>
        </authorList>
    </citation>
    <scope>NUCLEOTIDE SEQUENCE</scope>
    <source>
        <tissue evidence="1">Whole body</tissue>
    </source>
</reference>
<evidence type="ECO:0000313" key="1">
    <source>
        <dbReference type="EMBL" id="KAG8038944.1"/>
    </source>
</evidence>
<dbReference type="Proteomes" id="UP000729913">
    <property type="component" value="Unassembled WGS sequence"/>
</dbReference>
<evidence type="ECO:0000313" key="2">
    <source>
        <dbReference type="Proteomes" id="UP000729913"/>
    </source>
</evidence>
<reference evidence="1" key="1">
    <citation type="submission" date="2020-03" db="EMBL/GenBank/DDBJ databases">
        <authorList>
            <person name="Chebbi M.A."/>
            <person name="Drezen J.M."/>
        </authorList>
    </citation>
    <scope>NUCLEOTIDE SEQUENCE</scope>
    <source>
        <tissue evidence="1">Whole body</tissue>
    </source>
</reference>